<feature type="DNA-binding region" description="OmpR/PhoB-type" evidence="4">
    <location>
        <begin position="1"/>
        <end position="73"/>
    </location>
</feature>
<protein>
    <submittedName>
        <fullName evidence="6">Winged helix-turn-helix domain-containing protein</fullName>
    </submittedName>
</protein>
<keyword evidence="7" id="KW-1185">Reference proteome</keyword>
<comment type="caution">
    <text evidence="6">The sequence shown here is derived from an EMBL/GenBank/DDBJ whole genome shotgun (WGS) entry which is preliminary data.</text>
</comment>
<feature type="domain" description="OmpR/PhoB-type" evidence="5">
    <location>
        <begin position="1"/>
        <end position="73"/>
    </location>
</feature>
<reference evidence="6 7" key="1">
    <citation type="submission" date="2021-01" db="EMBL/GenBank/DDBJ databases">
        <title>Tumebacillus sp. strain ITR2 16S ribosomal RNA gene Genome sequencing and assembly.</title>
        <authorList>
            <person name="Kang M."/>
        </authorList>
    </citation>
    <scope>NUCLEOTIDE SEQUENCE [LARGE SCALE GENOMIC DNA]</scope>
    <source>
        <strain evidence="6 7">ITR2</strain>
    </source>
</reference>
<dbReference type="Gene3D" id="1.10.10.10">
    <property type="entry name" value="Winged helix-like DNA-binding domain superfamily/Winged helix DNA-binding domain"/>
    <property type="match status" value="1"/>
</dbReference>
<dbReference type="InterPro" id="IPR016032">
    <property type="entry name" value="Sig_transdc_resp-reg_C-effctor"/>
</dbReference>
<dbReference type="InterPro" id="IPR036388">
    <property type="entry name" value="WH-like_DNA-bd_sf"/>
</dbReference>
<dbReference type="CDD" id="cd00383">
    <property type="entry name" value="trans_reg_C"/>
    <property type="match status" value="1"/>
</dbReference>
<dbReference type="SUPFAM" id="SSF46894">
    <property type="entry name" value="C-terminal effector domain of the bipartite response regulators"/>
    <property type="match status" value="1"/>
</dbReference>
<name>A0ABS1J5R3_9BACL</name>
<dbReference type="EMBL" id="JAEQNB010000001">
    <property type="protein sequence ID" value="MBL0385600.1"/>
    <property type="molecule type" value="Genomic_DNA"/>
</dbReference>
<keyword evidence="3" id="KW-0804">Transcription</keyword>
<evidence type="ECO:0000256" key="1">
    <source>
        <dbReference type="ARBA" id="ARBA00023015"/>
    </source>
</evidence>
<evidence type="ECO:0000256" key="4">
    <source>
        <dbReference type="PROSITE-ProRule" id="PRU01091"/>
    </source>
</evidence>
<keyword evidence="1" id="KW-0805">Transcription regulation</keyword>
<evidence type="ECO:0000313" key="7">
    <source>
        <dbReference type="Proteomes" id="UP000602284"/>
    </source>
</evidence>
<evidence type="ECO:0000259" key="5">
    <source>
        <dbReference type="PROSITE" id="PS51755"/>
    </source>
</evidence>
<evidence type="ECO:0000256" key="3">
    <source>
        <dbReference type="ARBA" id="ARBA00023163"/>
    </source>
</evidence>
<dbReference type="Proteomes" id="UP000602284">
    <property type="component" value="Unassembled WGS sequence"/>
</dbReference>
<sequence length="77" mass="9031">MPKEFNLIYYMAQKIGKPLSRNHLLDKIWGLRYEADSRSVDVHISHLLDKIELDPKKTEYIKTIRGIGYKLVASQED</sequence>
<organism evidence="6 7">
    <name type="scientific">Tumebacillus amylolyticus</name>
    <dbReference type="NCBI Taxonomy" id="2801339"/>
    <lineage>
        <taxon>Bacteria</taxon>
        <taxon>Bacillati</taxon>
        <taxon>Bacillota</taxon>
        <taxon>Bacilli</taxon>
        <taxon>Bacillales</taxon>
        <taxon>Alicyclobacillaceae</taxon>
        <taxon>Tumebacillus</taxon>
    </lineage>
</organism>
<evidence type="ECO:0000256" key="2">
    <source>
        <dbReference type="ARBA" id="ARBA00023125"/>
    </source>
</evidence>
<dbReference type="PROSITE" id="PS51755">
    <property type="entry name" value="OMPR_PHOB"/>
    <property type="match status" value="1"/>
</dbReference>
<accession>A0ABS1J5R3</accession>
<proteinExistence type="predicted"/>
<keyword evidence="2 4" id="KW-0238">DNA-binding</keyword>
<dbReference type="InterPro" id="IPR001867">
    <property type="entry name" value="OmpR/PhoB-type_DNA-bd"/>
</dbReference>
<gene>
    <name evidence="6" type="ORF">JJB07_02960</name>
</gene>
<dbReference type="Pfam" id="PF00486">
    <property type="entry name" value="Trans_reg_C"/>
    <property type="match status" value="1"/>
</dbReference>
<evidence type="ECO:0000313" key="6">
    <source>
        <dbReference type="EMBL" id="MBL0385600.1"/>
    </source>
</evidence>
<dbReference type="SMART" id="SM00862">
    <property type="entry name" value="Trans_reg_C"/>
    <property type="match status" value="1"/>
</dbReference>